<keyword evidence="5" id="KW-0862">Zinc</keyword>
<dbReference type="NCBIfam" id="NF000642">
    <property type="entry name" value="PRK00024.1"/>
    <property type="match status" value="1"/>
</dbReference>
<name>A0A516KDF3_9BACI</name>
<evidence type="ECO:0000256" key="7">
    <source>
        <dbReference type="RuleBase" id="RU003797"/>
    </source>
</evidence>
<keyword evidence="3" id="KW-0479">Metal-binding</keyword>
<dbReference type="Pfam" id="PF04002">
    <property type="entry name" value="RadC"/>
    <property type="match status" value="1"/>
</dbReference>
<reference evidence="9 10" key="1">
    <citation type="submission" date="2019-07" db="EMBL/GenBank/DDBJ databases">
        <authorList>
            <person name="Li J."/>
        </authorList>
    </citation>
    <scope>NUCLEOTIDE SEQUENCE [LARGE SCALE GENOMIC DNA]</scope>
    <source>
        <strain evidence="9 10">TKL69</strain>
    </source>
</reference>
<dbReference type="AlphaFoldDB" id="A0A516KDF3"/>
<dbReference type="InterPro" id="IPR037518">
    <property type="entry name" value="MPN"/>
</dbReference>
<keyword evidence="10" id="KW-1185">Reference proteome</keyword>
<dbReference type="InterPro" id="IPR001405">
    <property type="entry name" value="UPF0758"/>
</dbReference>
<sequence>MKRHYDVAQEELSFYGNEGTSLQNILAVLIGPKANASITGQLASLGINSLADLSVEELKKYQGIGEVPAKRIVSAFGLANQIRKFKKDEEYIVRSPEDAAKYFNDLEGLQQEHFEAIFLNTKNVVIGRKNVFKGSLNASIVHPRETFKEAIRLSAASIIVAHNHPSGNATPSREDIEVTKRLKEVGQVTGIELLDHVIIGTSGKFISLKEKGYV</sequence>
<dbReference type="EMBL" id="CP041666">
    <property type="protein sequence ID" value="QDP39444.1"/>
    <property type="molecule type" value="Genomic_DNA"/>
</dbReference>
<dbReference type="GO" id="GO:0006508">
    <property type="term" value="P:proteolysis"/>
    <property type="evidence" value="ECO:0007669"/>
    <property type="project" value="UniProtKB-KW"/>
</dbReference>
<dbReference type="InterPro" id="IPR025657">
    <property type="entry name" value="RadC_JAB"/>
</dbReference>
<dbReference type="PROSITE" id="PS50249">
    <property type="entry name" value="MPN"/>
    <property type="match status" value="1"/>
</dbReference>
<dbReference type="GO" id="GO:0008237">
    <property type="term" value="F:metallopeptidase activity"/>
    <property type="evidence" value="ECO:0007669"/>
    <property type="project" value="UniProtKB-KW"/>
</dbReference>
<feature type="domain" description="MPN" evidence="8">
    <location>
        <begin position="92"/>
        <end position="214"/>
    </location>
</feature>
<dbReference type="Gene3D" id="3.40.140.10">
    <property type="entry name" value="Cytidine Deaminase, domain 2"/>
    <property type="match status" value="1"/>
</dbReference>
<keyword evidence="6" id="KW-0482">Metalloprotease</keyword>
<evidence type="ECO:0000256" key="3">
    <source>
        <dbReference type="ARBA" id="ARBA00022723"/>
    </source>
</evidence>
<dbReference type="OrthoDB" id="9804482at2"/>
<proteinExistence type="inferred from homology"/>
<evidence type="ECO:0000256" key="1">
    <source>
        <dbReference type="ARBA" id="ARBA00010243"/>
    </source>
</evidence>
<dbReference type="InterPro" id="IPR020891">
    <property type="entry name" value="UPF0758_CS"/>
</dbReference>
<evidence type="ECO:0000256" key="2">
    <source>
        <dbReference type="ARBA" id="ARBA00022670"/>
    </source>
</evidence>
<evidence type="ECO:0000256" key="6">
    <source>
        <dbReference type="ARBA" id="ARBA00023049"/>
    </source>
</evidence>
<keyword evidence="4" id="KW-0378">Hydrolase</keyword>
<dbReference type="Proteomes" id="UP000315215">
    <property type="component" value="Chromosome"/>
</dbReference>
<dbReference type="SUPFAM" id="SSF102712">
    <property type="entry name" value="JAB1/MPN domain"/>
    <property type="match status" value="1"/>
</dbReference>
<protein>
    <submittedName>
        <fullName evidence="9">DNA repair protein RadC</fullName>
    </submittedName>
</protein>
<comment type="similarity">
    <text evidence="1 7">Belongs to the UPF0758 family.</text>
</comment>
<dbReference type="CDD" id="cd08071">
    <property type="entry name" value="MPN_DUF2466"/>
    <property type="match status" value="1"/>
</dbReference>
<gene>
    <name evidence="9" type="primary">radC</name>
    <name evidence="9" type="ORF">FN924_04185</name>
</gene>
<dbReference type="PANTHER" id="PTHR30471">
    <property type="entry name" value="DNA REPAIR PROTEIN RADC"/>
    <property type="match status" value="1"/>
</dbReference>
<evidence type="ECO:0000259" key="8">
    <source>
        <dbReference type="PROSITE" id="PS50249"/>
    </source>
</evidence>
<dbReference type="PANTHER" id="PTHR30471:SF3">
    <property type="entry name" value="UPF0758 PROTEIN YEES-RELATED"/>
    <property type="match status" value="1"/>
</dbReference>
<keyword evidence="2" id="KW-0645">Protease</keyword>
<dbReference type="GO" id="GO:0046872">
    <property type="term" value="F:metal ion binding"/>
    <property type="evidence" value="ECO:0007669"/>
    <property type="project" value="UniProtKB-KW"/>
</dbReference>
<evidence type="ECO:0000313" key="9">
    <source>
        <dbReference type="EMBL" id="QDP39444.1"/>
    </source>
</evidence>
<accession>A0A516KDF3</accession>
<dbReference type="PROSITE" id="PS01302">
    <property type="entry name" value="UPF0758"/>
    <property type="match status" value="1"/>
</dbReference>
<dbReference type="KEGG" id="aqt:FN924_04185"/>
<dbReference type="RefSeq" id="WP_143892194.1">
    <property type="nucleotide sequence ID" value="NZ_CP041666.1"/>
</dbReference>
<organism evidence="9 10">
    <name type="scientific">Radiobacillus deserti</name>
    <dbReference type="NCBI Taxonomy" id="2594883"/>
    <lineage>
        <taxon>Bacteria</taxon>
        <taxon>Bacillati</taxon>
        <taxon>Bacillota</taxon>
        <taxon>Bacilli</taxon>
        <taxon>Bacillales</taxon>
        <taxon>Bacillaceae</taxon>
        <taxon>Radiobacillus</taxon>
    </lineage>
</organism>
<dbReference type="NCBIfam" id="TIGR00608">
    <property type="entry name" value="radc"/>
    <property type="match status" value="1"/>
</dbReference>
<evidence type="ECO:0000256" key="4">
    <source>
        <dbReference type="ARBA" id="ARBA00022801"/>
    </source>
</evidence>
<evidence type="ECO:0000256" key="5">
    <source>
        <dbReference type="ARBA" id="ARBA00022833"/>
    </source>
</evidence>
<evidence type="ECO:0000313" key="10">
    <source>
        <dbReference type="Proteomes" id="UP000315215"/>
    </source>
</evidence>